<dbReference type="SUPFAM" id="SSF52091">
    <property type="entry name" value="SpoIIaa-like"/>
    <property type="match status" value="1"/>
</dbReference>
<protein>
    <submittedName>
        <fullName evidence="5">Anti-sigma factor antagonist</fullName>
    </submittedName>
    <submittedName>
        <fullName evidence="2">STAS domain-containing protein</fullName>
    </submittedName>
</protein>
<comment type="caution">
    <text evidence="5">The sequence shown here is derived from an EMBL/GenBank/DDBJ whole genome shotgun (WGS) entry which is preliminary data.</text>
</comment>
<feature type="domain" description="STAS" evidence="1">
    <location>
        <begin position="22"/>
        <end position="112"/>
    </location>
</feature>
<sequence length="112" mass="12488">MITKLTEQKGCIIAEFIDLKRFTLAVTEEVKSELKPILSQEGNKMIFDFKNIEFIDSSGIGCIISLVKTAKSNHSEIKLCNISSEVMDVLELLHLPMILDIEPDLASALTSF</sequence>
<dbReference type="PROSITE" id="PS50801">
    <property type="entry name" value="STAS"/>
    <property type="match status" value="1"/>
</dbReference>
<evidence type="ECO:0000313" key="7">
    <source>
        <dbReference type="Proteomes" id="UP000284434"/>
    </source>
</evidence>
<name>A0A1Y3ZZS4_9BACT</name>
<gene>
    <name evidence="4" type="ORF">DWW57_11715</name>
    <name evidence="5" type="ORF">DXA53_12280</name>
    <name evidence="2" type="ORF">L0P03_08970</name>
    <name evidence="3" type="ORF">PN645_09855</name>
</gene>
<dbReference type="CDD" id="cd07043">
    <property type="entry name" value="STAS_anti-anti-sigma_factors"/>
    <property type="match status" value="1"/>
</dbReference>
<dbReference type="Proteomes" id="UP001199750">
    <property type="component" value="Unassembled WGS sequence"/>
</dbReference>
<dbReference type="EMBL" id="QRYC01000016">
    <property type="protein sequence ID" value="RGU55578.1"/>
    <property type="molecule type" value="Genomic_DNA"/>
</dbReference>
<dbReference type="EMBL" id="JAKNDN010000015">
    <property type="protein sequence ID" value="MCG4959978.1"/>
    <property type="molecule type" value="Genomic_DNA"/>
</dbReference>
<evidence type="ECO:0000313" key="6">
    <source>
        <dbReference type="Proteomes" id="UP000284243"/>
    </source>
</evidence>
<dbReference type="GeneID" id="61275017"/>
<evidence type="ECO:0000313" key="3">
    <source>
        <dbReference type="EMBL" id="MDB9223304.1"/>
    </source>
</evidence>
<dbReference type="GO" id="GO:0043856">
    <property type="term" value="F:anti-sigma factor antagonist activity"/>
    <property type="evidence" value="ECO:0007669"/>
    <property type="project" value="TreeGrafter"/>
</dbReference>
<accession>A0A1Y3ZZS4</accession>
<dbReference type="Proteomes" id="UP000284434">
    <property type="component" value="Unassembled WGS sequence"/>
</dbReference>
<dbReference type="InterPro" id="IPR036513">
    <property type="entry name" value="STAS_dom_sf"/>
</dbReference>
<dbReference type="Proteomes" id="UP001212263">
    <property type="component" value="Unassembled WGS sequence"/>
</dbReference>
<organism evidence="5 7">
    <name type="scientific">Odoribacter splanchnicus</name>
    <dbReference type="NCBI Taxonomy" id="28118"/>
    <lineage>
        <taxon>Bacteria</taxon>
        <taxon>Pseudomonadati</taxon>
        <taxon>Bacteroidota</taxon>
        <taxon>Bacteroidia</taxon>
        <taxon>Bacteroidales</taxon>
        <taxon>Odoribacteraceae</taxon>
        <taxon>Odoribacter</taxon>
    </lineage>
</organism>
<evidence type="ECO:0000313" key="5">
    <source>
        <dbReference type="EMBL" id="RGY05545.1"/>
    </source>
</evidence>
<dbReference type="OMA" id="RWNERIH"/>
<dbReference type="PANTHER" id="PTHR33495">
    <property type="entry name" value="ANTI-SIGMA FACTOR ANTAGONIST TM_1081-RELATED-RELATED"/>
    <property type="match status" value="1"/>
</dbReference>
<dbReference type="EMBL" id="JAQMRD010000011">
    <property type="protein sequence ID" value="MDB9223304.1"/>
    <property type="molecule type" value="Genomic_DNA"/>
</dbReference>
<dbReference type="Gene3D" id="3.30.750.24">
    <property type="entry name" value="STAS domain"/>
    <property type="match status" value="1"/>
</dbReference>
<dbReference type="RefSeq" id="WP_013612010.1">
    <property type="nucleotide sequence ID" value="NZ_BAABYK010000001.1"/>
</dbReference>
<dbReference type="Proteomes" id="UP000284243">
    <property type="component" value="Unassembled WGS sequence"/>
</dbReference>
<reference evidence="2" key="2">
    <citation type="submission" date="2022-01" db="EMBL/GenBank/DDBJ databases">
        <title>Collection of gut derived symbiotic bacterial strains cultured from healthy donors.</title>
        <authorList>
            <person name="Lin H."/>
            <person name="Kohout C."/>
            <person name="Waligurski E."/>
            <person name="Pamer E.G."/>
        </authorList>
    </citation>
    <scope>NUCLEOTIDE SEQUENCE</scope>
    <source>
        <strain evidence="2">DFI.1.149</strain>
    </source>
</reference>
<dbReference type="InterPro" id="IPR002645">
    <property type="entry name" value="STAS_dom"/>
</dbReference>
<proteinExistence type="predicted"/>
<evidence type="ECO:0000313" key="4">
    <source>
        <dbReference type="EMBL" id="RGU55578.1"/>
    </source>
</evidence>
<dbReference type="AlphaFoldDB" id="A0A1Y3ZZS4"/>
<dbReference type="EMBL" id="QSCO01000017">
    <property type="protein sequence ID" value="RGY05545.1"/>
    <property type="molecule type" value="Genomic_DNA"/>
</dbReference>
<evidence type="ECO:0000259" key="1">
    <source>
        <dbReference type="PROSITE" id="PS50801"/>
    </source>
</evidence>
<evidence type="ECO:0000313" key="2">
    <source>
        <dbReference type="EMBL" id="MCG4959978.1"/>
    </source>
</evidence>
<dbReference type="Pfam" id="PF01740">
    <property type="entry name" value="STAS"/>
    <property type="match status" value="1"/>
</dbReference>
<reference evidence="6 7" key="1">
    <citation type="submission" date="2018-08" db="EMBL/GenBank/DDBJ databases">
        <title>A genome reference for cultivated species of the human gut microbiota.</title>
        <authorList>
            <person name="Zou Y."/>
            <person name="Xue W."/>
            <person name="Luo G."/>
        </authorList>
    </citation>
    <scope>NUCLEOTIDE SEQUENCE [LARGE SCALE GENOMIC DNA]</scope>
    <source>
        <strain evidence="4 6">AF16-14</strain>
        <strain evidence="5 7">OF03-11</strain>
    </source>
</reference>
<dbReference type="PANTHER" id="PTHR33495:SF2">
    <property type="entry name" value="ANTI-SIGMA FACTOR ANTAGONIST TM_1081-RELATED"/>
    <property type="match status" value="1"/>
</dbReference>
<reference evidence="3" key="3">
    <citation type="submission" date="2023-01" db="EMBL/GenBank/DDBJ databases">
        <title>Human gut microbiome strain richness.</title>
        <authorList>
            <person name="Chen-Liaw A."/>
        </authorList>
    </citation>
    <scope>NUCLEOTIDE SEQUENCE</scope>
    <source>
        <strain evidence="3">RTP21484st1_B7_RTP21484_190118</strain>
    </source>
</reference>